<reference evidence="3" key="1">
    <citation type="journal article" date="2018" name="J. Proteomics">
        <title>Exploring the molecular complexity of Triatoma dimidiata sialome.</title>
        <authorList>
            <person name="Santiago P.B."/>
            <person name="de Araujo C.N."/>
            <person name="Charneau S."/>
            <person name="Bastos I.M.D."/>
            <person name="Assumpcao T.C.F."/>
            <person name="Queiroz R.M.L."/>
            <person name="Praca Y.R."/>
            <person name="Cordeiro T.M."/>
            <person name="Garcia C.H.S."/>
            <person name="da Silva I.G."/>
            <person name="Raiol T."/>
            <person name="Motta F.N."/>
            <person name="de Araujo Oliveira J.V."/>
            <person name="de Sousa M.V."/>
            <person name="Ribeiro J.M.C."/>
            <person name="de Santana J.M."/>
        </authorList>
    </citation>
    <scope>NUCLEOTIDE SEQUENCE</scope>
    <source>
        <strain evidence="3">Santander</strain>
        <tissue evidence="3">Salivary glands</tissue>
    </source>
</reference>
<dbReference type="Gene3D" id="3.30.420.10">
    <property type="entry name" value="Ribonuclease H-like superfamily/Ribonuclease H"/>
    <property type="match status" value="1"/>
</dbReference>
<organism evidence="3">
    <name type="scientific">Triatoma dimidiata</name>
    <name type="common">Kissing bug</name>
    <name type="synonym">Meccus dimidiatus</name>
    <dbReference type="NCBI Taxonomy" id="72491"/>
    <lineage>
        <taxon>Eukaryota</taxon>
        <taxon>Metazoa</taxon>
        <taxon>Ecdysozoa</taxon>
        <taxon>Arthropoda</taxon>
        <taxon>Hexapoda</taxon>
        <taxon>Insecta</taxon>
        <taxon>Pterygota</taxon>
        <taxon>Neoptera</taxon>
        <taxon>Paraneoptera</taxon>
        <taxon>Hemiptera</taxon>
        <taxon>Heteroptera</taxon>
        <taxon>Panheteroptera</taxon>
        <taxon>Cimicomorpha</taxon>
        <taxon>Reduviidae</taxon>
        <taxon>Triatominae</taxon>
        <taxon>Triatoma</taxon>
    </lineage>
</organism>
<evidence type="ECO:0000259" key="1">
    <source>
        <dbReference type="PROSITE" id="PS50878"/>
    </source>
</evidence>
<evidence type="ECO:0000259" key="2">
    <source>
        <dbReference type="PROSITE" id="PS50879"/>
    </source>
</evidence>
<protein>
    <submittedName>
        <fullName evidence="3">Putative rna-directed dna polymerase from mobile element jockey-like protein</fullName>
    </submittedName>
</protein>
<keyword evidence="3" id="KW-0808">Transferase</keyword>
<sequence>TNVEGLRRMVAEHRPFGLCLQETKIRPGQFVRIPGYITYSKEVQPAPGGRAHGGVAVCVRDNILSRRLNLQTNLQAVAVRLAAPLQVTLVSIYFPDIFWRRSDLENLLSQLPAPVLLMGDFNSHNTWWGSVRTDARGRTLEEIIDNANMMLLNSGEATRFNAHSGSFSAIDLSVATPTIAARMEWTTLDELYHSDHFPILVSSSISRSDFVIPWRYDIKRANWPAYAAGVVTPTLTGDVTLDTDMFTKELVHAAGSTIPRVGGRVARPPVPWWTPECKAANAAKKHALNRFKRYPTEENLILFKRLRAREKRLIKYVKKETLTSYVSKISTSSTLKEVWDKIRALSGSFKTPSIPILRINDVVVTESGDVAEAFARHFAQVSSSQGYSAEFLRRKGDAEQQPLDFDTAINEAYNDPLTIQELENALKKCKDSAPGNDGIPYAMIRNMNAAEKEDLLRLYNSIWETGQYPDGWREAIIIPIPKEGKDPGDPSSYRPISLTTCLSKVLESIINYRLVYLLETRGLYSQHQAGFRRYRSTLDQMSHHEAYVQNAFMRREHVLAVFFDLEKAYDTTWRYAILQKCHEWGLKGKLPRFLRGFLESRRFRVRLGSVLSDPQVLENGIPQGSVLSVTLFTMAVNSLAEVVGDPLQISLYVDDLALYLSGSDLGEVRETLQQAIDRVADEASRNGFKFSKTKTVCLHFCRLSQGHSPPILFLEGAPIQYKASIRFLGLIFDTKLNWQDHIEYTYKKARRTLDILKFLGSYKWGMEREILKRIFITLTRSRLEYGAPVYNSARKSRLLALDRVYNEGIRLFTGAFRTSPLQSLYVESGMLPPQLRREQLTLTYSAGIWGKRFHNLFPAIFESPHDEEFCQQRTRTRTLGVRAKELLKAEGIEFGPVVGWCFPPSPPWSLPSASVRMDLAIHKKEETPPVVYRQKLLEILNFYYDFRPIFTGGSKIGGGVGSAVCTEGVTLSWTLPHYASVYTAEMFAICQAIKLINDKNYNKSLVLTDSLSAIMALRDKFSTDPMVINIFELLFQLRARGQGVTFVWVPGHIGVSGNETADEAAKNAASTYTEFVFPVRPTDLQIYMKNIVNRKWQCQWDRINEKLKDIKPRVRSIIVENYPRHDSVILTRLRIGHTRMTHGYLLIGGRRPRCPRCRERLTVAHVLEGCQALHTQRERAGLPHDKRAILQEGSPYIRRLFAYLKEINLYSKI</sequence>
<dbReference type="GO" id="GO:0042575">
    <property type="term" value="C:DNA polymerase complex"/>
    <property type="evidence" value="ECO:0007669"/>
    <property type="project" value="UniProtKB-ARBA"/>
</dbReference>
<dbReference type="Pfam" id="PF00078">
    <property type="entry name" value="RVT_1"/>
    <property type="match status" value="1"/>
</dbReference>
<dbReference type="Gene3D" id="3.60.10.10">
    <property type="entry name" value="Endonuclease/exonuclease/phosphatase"/>
    <property type="match status" value="1"/>
</dbReference>
<dbReference type="PANTHER" id="PTHR36688">
    <property type="entry name" value="ENDO/EXONUCLEASE/PHOSPHATASE DOMAIN-CONTAINING PROTEIN"/>
    <property type="match status" value="1"/>
</dbReference>
<dbReference type="InterPro" id="IPR043502">
    <property type="entry name" value="DNA/RNA_pol_sf"/>
</dbReference>
<dbReference type="PANTHER" id="PTHR36688:SF2">
    <property type="entry name" value="ENDONUCLEASE_EXONUCLEASE_PHOSPHATASE DOMAIN-CONTAINING PROTEIN"/>
    <property type="match status" value="1"/>
</dbReference>
<dbReference type="Pfam" id="PF00075">
    <property type="entry name" value="RNase_H"/>
    <property type="match status" value="1"/>
</dbReference>
<dbReference type="InterPro" id="IPR012337">
    <property type="entry name" value="RNaseH-like_sf"/>
</dbReference>
<dbReference type="CDD" id="cd09276">
    <property type="entry name" value="Rnase_HI_RT_non_LTR"/>
    <property type="match status" value="1"/>
</dbReference>
<dbReference type="InterPro" id="IPR000477">
    <property type="entry name" value="RT_dom"/>
</dbReference>
<dbReference type="SUPFAM" id="SSF53098">
    <property type="entry name" value="Ribonuclease H-like"/>
    <property type="match status" value="1"/>
</dbReference>
<dbReference type="AlphaFoldDB" id="A0A0V0G3L2"/>
<dbReference type="CDD" id="cd01650">
    <property type="entry name" value="RT_nLTR_like"/>
    <property type="match status" value="1"/>
</dbReference>
<feature type="non-terminal residue" evidence="3">
    <location>
        <position position="1"/>
    </location>
</feature>
<dbReference type="InterPro" id="IPR002156">
    <property type="entry name" value="RNaseH_domain"/>
</dbReference>
<dbReference type="PROSITE" id="PS50879">
    <property type="entry name" value="RNASE_H_1"/>
    <property type="match status" value="1"/>
</dbReference>
<dbReference type="InterPro" id="IPR005135">
    <property type="entry name" value="Endo/exonuclease/phosphatase"/>
</dbReference>
<dbReference type="GO" id="GO:0003964">
    <property type="term" value="F:RNA-directed DNA polymerase activity"/>
    <property type="evidence" value="ECO:0007669"/>
    <property type="project" value="UniProtKB-KW"/>
</dbReference>
<keyword evidence="3" id="KW-0548">Nucleotidyltransferase</keyword>
<dbReference type="Pfam" id="PF14529">
    <property type="entry name" value="Exo_endo_phos_2"/>
    <property type="match status" value="1"/>
</dbReference>
<keyword evidence="3" id="KW-0695">RNA-directed DNA polymerase</keyword>
<dbReference type="PROSITE" id="PS50878">
    <property type="entry name" value="RT_POL"/>
    <property type="match status" value="1"/>
</dbReference>
<dbReference type="EMBL" id="GECL01003449">
    <property type="protein sequence ID" value="JAP02675.1"/>
    <property type="molecule type" value="Transcribed_RNA"/>
</dbReference>
<dbReference type="InterPro" id="IPR036397">
    <property type="entry name" value="RNaseH_sf"/>
</dbReference>
<evidence type="ECO:0000313" key="3">
    <source>
        <dbReference type="EMBL" id="JAP02675.1"/>
    </source>
</evidence>
<dbReference type="InterPro" id="IPR052560">
    <property type="entry name" value="RdDP_mobile_element"/>
</dbReference>
<dbReference type="GO" id="GO:0004523">
    <property type="term" value="F:RNA-DNA hybrid ribonuclease activity"/>
    <property type="evidence" value="ECO:0007669"/>
    <property type="project" value="InterPro"/>
</dbReference>
<feature type="domain" description="Reverse transcriptase" evidence="1">
    <location>
        <begin position="461"/>
        <end position="732"/>
    </location>
</feature>
<feature type="domain" description="RNase H type-1" evidence="2">
    <location>
        <begin position="943"/>
        <end position="1070"/>
    </location>
</feature>
<dbReference type="SUPFAM" id="SSF56672">
    <property type="entry name" value="DNA/RNA polymerases"/>
    <property type="match status" value="1"/>
</dbReference>
<accession>A0A0V0G3L2</accession>
<name>A0A0V0G3L2_TRIDM</name>
<proteinExistence type="predicted"/>
<dbReference type="SUPFAM" id="SSF56219">
    <property type="entry name" value="DNase I-like"/>
    <property type="match status" value="1"/>
</dbReference>
<dbReference type="GO" id="GO:0003676">
    <property type="term" value="F:nucleic acid binding"/>
    <property type="evidence" value="ECO:0007669"/>
    <property type="project" value="InterPro"/>
</dbReference>
<dbReference type="InterPro" id="IPR036691">
    <property type="entry name" value="Endo/exonu/phosph_ase_sf"/>
</dbReference>